<accession>A0ABP8EQZ2</accession>
<organism evidence="3 4">
    <name type="scientific">Georgenia daeguensis</name>
    <dbReference type="NCBI Taxonomy" id="908355"/>
    <lineage>
        <taxon>Bacteria</taxon>
        <taxon>Bacillati</taxon>
        <taxon>Actinomycetota</taxon>
        <taxon>Actinomycetes</taxon>
        <taxon>Micrococcales</taxon>
        <taxon>Bogoriellaceae</taxon>
        <taxon>Georgenia</taxon>
    </lineage>
</organism>
<name>A0ABP8EQZ2_9MICO</name>
<evidence type="ECO:0000256" key="1">
    <source>
        <dbReference type="SAM" id="MobiDB-lite"/>
    </source>
</evidence>
<keyword evidence="2" id="KW-0732">Signal</keyword>
<sequence length="151" mass="15471">MSTGLRGAAAVLVLVLSGCSAAWLSGDDPEAPVIEVINGGSRFELDAWSGCISGSSSGLCWDGTPPEDPVDVGVVTGEVEIVTELTGWHWQALARTPSSSPGTGDELTAEHSDDGRQLRLAVPPGGPFAVDLTGRGEEGDASYTFVATGQE</sequence>
<feature type="region of interest" description="Disordered" evidence="1">
    <location>
        <begin position="92"/>
        <end position="120"/>
    </location>
</feature>
<evidence type="ECO:0000313" key="4">
    <source>
        <dbReference type="Proteomes" id="UP001499841"/>
    </source>
</evidence>
<keyword evidence="4" id="KW-1185">Reference proteome</keyword>
<dbReference type="RefSeq" id="WP_345037775.1">
    <property type="nucleotide sequence ID" value="NZ_BAABBA010000003.1"/>
</dbReference>
<comment type="caution">
    <text evidence="3">The sequence shown here is derived from an EMBL/GenBank/DDBJ whole genome shotgun (WGS) entry which is preliminary data.</text>
</comment>
<proteinExistence type="predicted"/>
<feature type="signal peptide" evidence="2">
    <location>
        <begin position="1"/>
        <end position="22"/>
    </location>
</feature>
<evidence type="ECO:0000313" key="3">
    <source>
        <dbReference type="EMBL" id="GAA4286349.1"/>
    </source>
</evidence>
<gene>
    <name evidence="3" type="ORF">GCM10022262_07080</name>
</gene>
<dbReference type="Proteomes" id="UP001499841">
    <property type="component" value="Unassembled WGS sequence"/>
</dbReference>
<feature type="chain" id="PRO_5047163324" description="DUF2771 family protein" evidence="2">
    <location>
        <begin position="23"/>
        <end position="151"/>
    </location>
</feature>
<dbReference type="PROSITE" id="PS51257">
    <property type="entry name" value="PROKAR_LIPOPROTEIN"/>
    <property type="match status" value="1"/>
</dbReference>
<reference evidence="4" key="1">
    <citation type="journal article" date="2019" name="Int. J. Syst. Evol. Microbiol.">
        <title>The Global Catalogue of Microorganisms (GCM) 10K type strain sequencing project: providing services to taxonomists for standard genome sequencing and annotation.</title>
        <authorList>
            <consortium name="The Broad Institute Genomics Platform"/>
            <consortium name="The Broad Institute Genome Sequencing Center for Infectious Disease"/>
            <person name="Wu L."/>
            <person name="Ma J."/>
        </authorList>
    </citation>
    <scope>NUCLEOTIDE SEQUENCE [LARGE SCALE GENOMIC DNA]</scope>
    <source>
        <strain evidence="4">JCM 17459</strain>
    </source>
</reference>
<dbReference type="EMBL" id="BAABBA010000003">
    <property type="protein sequence ID" value="GAA4286349.1"/>
    <property type="molecule type" value="Genomic_DNA"/>
</dbReference>
<protein>
    <recommendedName>
        <fullName evidence="5">DUF2771 family protein</fullName>
    </recommendedName>
</protein>
<evidence type="ECO:0008006" key="5">
    <source>
        <dbReference type="Google" id="ProtNLM"/>
    </source>
</evidence>
<feature type="compositionally biased region" description="Basic and acidic residues" evidence="1">
    <location>
        <begin position="108"/>
        <end position="117"/>
    </location>
</feature>
<evidence type="ECO:0000256" key="2">
    <source>
        <dbReference type="SAM" id="SignalP"/>
    </source>
</evidence>